<dbReference type="EMBL" id="FUXM01000051">
    <property type="protein sequence ID" value="SKA26015.1"/>
    <property type="molecule type" value="Genomic_DNA"/>
</dbReference>
<feature type="domain" description="Cytochrome c assembly protein" evidence="7">
    <location>
        <begin position="66"/>
        <end position="256"/>
    </location>
</feature>
<keyword evidence="3" id="KW-0201">Cytochrome c-type biogenesis</keyword>
<feature type="transmembrane region" description="Helical" evidence="6">
    <location>
        <begin position="6"/>
        <end position="25"/>
    </location>
</feature>
<dbReference type="Pfam" id="PF01578">
    <property type="entry name" value="Cytochrom_C_asm"/>
    <property type="match status" value="1"/>
</dbReference>
<feature type="transmembrane region" description="Helical" evidence="6">
    <location>
        <begin position="134"/>
        <end position="156"/>
    </location>
</feature>
<dbReference type="PANTHER" id="PTHR30071:SF1">
    <property type="entry name" value="CYTOCHROME B_B6 PROTEIN-RELATED"/>
    <property type="match status" value="1"/>
</dbReference>
<gene>
    <name evidence="8" type="ORF">SAMN02745885_02599</name>
</gene>
<dbReference type="InterPro" id="IPR002541">
    <property type="entry name" value="Cyt_c_assembly"/>
</dbReference>
<evidence type="ECO:0000256" key="6">
    <source>
        <dbReference type="SAM" id="Phobius"/>
    </source>
</evidence>
<evidence type="ECO:0000259" key="7">
    <source>
        <dbReference type="Pfam" id="PF01578"/>
    </source>
</evidence>
<evidence type="ECO:0000256" key="5">
    <source>
        <dbReference type="ARBA" id="ARBA00023136"/>
    </source>
</evidence>
<evidence type="ECO:0000256" key="3">
    <source>
        <dbReference type="ARBA" id="ARBA00022748"/>
    </source>
</evidence>
<dbReference type="AlphaFoldDB" id="A0A1T4SCU2"/>
<keyword evidence="5 6" id="KW-0472">Membrane</keyword>
<comment type="subcellular location">
    <subcellularLocation>
        <location evidence="1">Membrane</location>
        <topology evidence="1">Multi-pass membrane protein</topology>
    </subcellularLocation>
</comment>
<feature type="transmembrane region" description="Helical" evidence="6">
    <location>
        <begin position="208"/>
        <end position="225"/>
    </location>
</feature>
<evidence type="ECO:0000313" key="9">
    <source>
        <dbReference type="Proteomes" id="UP000189933"/>
    </source>
</evidence>
<feature type="transmembrane region" description="Helical" evidence="6">
    <location>
        <begin position="237"/>
        <end position="258"/>
    </location>
</feature>
<evidence type="ECO:0000256" key="2">
    <source>
        <dbReference type="ARBA" id="ARBA00022692"/>
    </source>
</evidence>
<dbReference type="InterPro" id="IPR045062">
    <property type="entry name" value="Cyt_c_biogenesis_CcsA/CcmC"/>
</dbReference>
<proteinExistence type="predicted"/>
<sequence length="267" mass="30649">MLKTQLILLWVSVFFYVVAASLTIAGSWFSKPNWRQWSYVVAWLGLVPQTAALLLRWYQTGHFPYWGTYEVYTSYAWGAALLIQLFSMLVPAARSIVGWLWPVVFLMIGLGAMGTKEIEEIPRTFYTFWLGVHIFFAKLSYGSALIAAGLGGAFLWRRKTADPAELERLDRLNYSVSGFAFIMLGIMILSGSIWAYKAWGAYWRWDPIETWALISWLVYGIALHLRFSWGWRGVRAAWLSIAALLLILFAFFGIPLFYPTAHEHLTY</sequence>
<dbReference type="Proteomes" id="UP000189933">
    <property type="component" value="Unassembled WGS sequence"/>
</dbReference>
<feature type="transmembrane region" description="Helical" evidence="6">
    <location>
        <begin position="96"/>
        <end position="114"/>
    </location>
</feature>
<evidence type="ECO:0000313" key="8">
    <source>
        <dbReference type="EMBL" id="SKA26015.1"/>
    </source>
</evidence>
<protein>
    <submittedName>
        <fullName evidence="8">ABC-type transport system involved in cytochrome c biogenesis, permease component</fullName>
    </submittedName>
</protein>
<evidence type="ECO:0000256" key="1">
    <source>
        <dbReference type="ARBA" id="ARBA00004141"/>
    </source>
</evidence>
<evidence type="ECO:0000256" key="4">
    <source>
        <dbReference type="ARBA" id="ARBA00022989"/>
    </source>
</evidence>
<feature type="transmembrane region" description="Helical" evidence="6">
    <location>
        <begin position="176"/>
        <end position="196"/>
    </location>
</feature>
<dbReference type="PANTHER" id="PTHR30071">
    <property type="entry name" value="HEME EXPORTER PROTEIN C"/>
    <property type="match status" value="1"/>
</dbReference>
<keyword evidence="2 6" id="KW-0812">Transmembrane</keyword>
<dbReference type="RefSeq" id="WP_242952078.1">
    <property type="nucleotide sequence ID" value="NZ_FUXM01000051.1"/>
</dbReference>
<dbReference type="GO" id="GO:0020037">
    <property type="term" value="F:heme binding"/>
    <property type="evidence" value="ECO:0007669"/>
    <property type="project" value="InterPro"/>
</dbReference>
<reference evidence="9" key="1">
    <citation type="submission" date="2017-02" db="EMBL/GenBank/DDBJ databases">
        <authorList>
            <person name="Varghese N."/>
            <person name="Submissions S."/>
        </authorList>
    </citation>
    <scope>NUCLEOTIDE SEQUENCE [LARGE SCALE GENOMIC DNA]</scope>
    <source>
        <strain evidence="9">DSM 16521</strain>
    </source>
</reference>
<dbReference type="GO" id="GO:0017004">
    <property type="term" value="P:cytochrome complex assembly"/>
    <property type="evidence" value="ECO:0007669"/>
    <property type="project" value="UniProtKB-KW"/>
</dbReference>
<organism evidence="8 9">
    <name type="scientific">Carboxydocella sporoproducens DSM 16521</name>
    <dbReference type="NCBI Taxonomy" id="1121270"/>
    <lineage>
        <taxon>Bacteria</taxon>
        <taxon>Bacillati</taxon>
        <taxon>Bacillota</taxon>
        <taxon>Clostridia</taxon>
        <taxon>Eubacteriales</taxon>
        <taxon>Clostridiales Family XVI. Incertae Sedis</taxon>
        <taxon>Carboxydocella</taxon>
    </lineage>
</organism>
<keyword evidence="4 6" id="KW-1133">Transmembrane helix</keyword>
<feature type="transmembrane region" description="Helical" evidence="6">
    <location>
        <begin position="71"/>
        <end position="89"/>
    </location>
</feature>
<name>A0A1T4SCU2_9FIRM</name>
<dbReference type="GO" id="GO:0005886">
    <property type="term" value="C:plasma membrane"/>
    <property type="evidence" value="ECO:0007669"/>
    <property type="project" value="TreeGrafter"/>
</dbReference>
<accession>A0A1T4SCU2</accession>
<keyword evidence="9" id="KW-1185">Reference proteome</keyword>